<reference evidence="1 2" key="2">
    <citation type="journal article" date="2022" name="Mol. Ecol. Resour.">
        <title>The genomes of chicory, endive, great burdock and yacon provide insights into Asteraceae paleo-polyploidization history and plant inulin production.</title>
        <authorList>
            <person name="Fan W."/>
            <person name="Wang S."/>
            <person name="Wang H."/>
            <person name="Wang A."/>
            <person name="Jiang F."/>
            <person name="Liu H."/>
            <person name="Zhao H."/>
            <person name="Xu D."/>
            <person name="Zhang Y."/>
        </authorList>
    </citation>
    <scope>NUCLEOTIDE SEQUENCE [LARGE SCALE GENOMIC DNA]</scope>
    <source>
        <strain evidence="2">cv. Punajuju</strain>
        <tissue evidence="1">Leaves</tissue>
    </source>
</reference>
<accession>A0ACB9BG60</accession>
<keyword evidence="2" id="KW-1185">Reference proteome</keyword>
<reference evidence="2" key="1">
    <citation type="journal article" date="2022" name="Mol. Ecol. Resour.">
        <title>The genomes of chicory, endive, great burdock and yacon provide insights into Asteraceae palaeo-polyploidization history and plant inulin production.</title>
        <authorList>
            <person name="Fan W."/>
            <person name="Wang S."/>
            <person name="Wang H."/>
            <person name="Wang A."/>
            <person name="Jiang F."/>
            <person name="Liu H."/>
            <person name="Zhao H."/>
            <person name="Xu D."/>
            <person name="Zhang Y."/>
        </authorList>
    </citation>
    <scope>NUCLEOTIDE SEQUENCE [LARGE SCALE GENOMIC DNA]</scope>
    <source>
        <strain evidence="2">cv. Punajuju</strain>
    </source>
</reference>
<proteinExistence type="predicted"/>
<organism evidence="1 2">
    <name type="scientific">Cichorium intybus</name>
    <name type="common">Chicory</name>
    <dbReference type="NCBI Taxonomy" id="13427"/>
    <lineage>
        <taxon>Eukaryota</taxon>
        <taxon>Viridiplantae</taxon>
        <taxon>Streptophyta</taxon>
        <taxon>Embryophyta</taxon>
        <taxon>Tracheophyta</taxon>
        <taxon>Spermatophyta</taxon>
        <taxon>Magnoliopsida</taxon>
        <taxon>eudicotyledons</taxon>
        <taxon>Gunneridae</taxon>
        <taxon>Pentapetalae</taxon>
        <taxon>asterids</taxon>
        <taxon>campanulids</taxon>
        <taxon>Asterales</taxon>
        <taxon>Asteraceae</taxon>
        <taxon>Cichorioideae</taxon>
        <taxon>Cichorieae</taxon>
        <taxon>Cichoriinae</taxon>
        <taxon>Cichorium</taxon>
    </lineage>
</organism>
<comment type="caution">
    <text evidence="1">The sequence shown here is derived from an EMBL/GenBank/DDBJ whole genome shotgun (WGS) entry which is preliminary data.</text>
</comment>
<evidence type="ECO:0000313" key="2">
    <source>
        <dbReference type="Proteomes" id="UP001055811"/>
    </source>
</evidence>
<gene>
    <name evidence="1" type="ORF">L2E82_32066</name>
</gene>
<name>A0ACB9BG60_CICIN</name>
<sequence>MNHSKLLLSFFCYFCFISFTSSSSSFSNNTHKCSTEQAFALLQFTESLSSINDTTYALQCREDLGSRYHPIMMNWNKNTDCCKWDGVSCNHFTGDAIAINLSCGMLRGTIYPNTTLFRLPHLQMLNLAYNDFTASQLPREISSSLTHLNISESGFTSEISSEFLFLPKWISLDLSRNDGMRIQPFVLSNLLQNSSYLRELLIPDVDVGWVLPTYLNISSSLKSLDLRSTRLQGKLPRNIFNLQYLKTLDLSDNEVTGSLPKVVINQSSLISLDLSGNRLQGKLPANIFNIQNLEILDLSSNDYLTGPLPEVNMSINTPLKWLDVSSINLSGMIPYSIGHLKSLNYLDLTSTNLSGEIPDSIGNLTSLNYLLLSSCSFTGSLPKSLVNLRHLTTLYLSFNKLSGTLPSFLFTLPLLEDVLLGDNMFTGGLPSEFFNCRSLRKLSLWKNQFDGDITQGSTQPSFIKLVNLTYLDLSSNNFRGSLQLETLFSSLPNLERLYLSYSGLTVVTDNSTNYVNPDFQYLGLASCKLTMFPTSLRAMKYLQSLDLSENNIHGRIPDWAGEIGGEWLYYLDLSHNSITGLPQFRDGLQFLFLKSNLIEEPFPVSICNMKQLIALDMSNNNFFGMLPQCFGNISSILLMVDLGKNHFHGTIPNVYEDYGKLEGIILNGNQLEGEVPSSLSKCQSLKVLDLGNNRLNGTFPSWLGDLPNLQALVLKSNNFHGPIVSSPQVKLPFPSLKVVDLSRNGFVGHLPSIYLQNFNAMKDVIRMSPQPEYVNMGGVYYSVIIAVKGQLLPFPKITIDYTIVDLSFNKFEGEIPSIIGDLTSLIVLDLSHNSLTGGIPFALGKMAQIESLDLSWNQLTKEIPRSLVDLTFLAFLNLSQNHLVGRIPTGKQFDTFEGNSFGGNPELCGIPLSKKCELPHEPKIEDGEDTEFGFTWRVVMWGYGGGTLLGLVMGYIMLSTRKPKWLHAVVDAGENMIQARKRERSHVFLERWN</sequence>
<dbReference type="Proteomes" id="UP001055811">
    <property type="component" value="Linkage Group LG06"/>
</dbReference>
<dbReference type="EMBL" id="CM042014">
    <property type="protein sequence ID" value="KAI3721063.1"/>
    <property type="molecule type" value="Genomic_DNA"/>
</dbReference>
<evidence type="ECO:0000313" key="1">
    <source>
        <dbReference type="EMBL" id="KAI3721063.1"/>
    </source>
</evidence>
<protein>
    <submittedName>
        <fullName evidence="1">Uncharacterized protein</fullName>
    </submittedName>
</protein>